<feature type="region of interest" description="Disordered" evidence="5">
    <location>
        <begin position="624"/>
        <end position="650"/>
    </location>
</feature>
<proteinExistence type="predicted"/>
<dbReference type="PANTHER" id="PTHR47424:SF5">
    <property type="entry name" value="ZN(II)2CYS6 TRANSCRIPTION FACTOR (EUROFUNG)"/>
    <property type="match status" value="1"/>
</dbReference>
<dbReference type="GO" id="GO:0000978">
    <property type="term" value="F:RNA polymerase II cis-regulatory region sequence-specific DNA binding"/>
    <property type="evidence" value="ECO:0007669"/>
    <property type="project" value="TreeGrafter"/>
</dbReference>
<dbReference type="CDD" id="cd00067">
    <property type="entry name" value="GAL4"/>
    <property type="match status" value="1"/>
</dbReference>
<comment type="caution">
    <text evidence="7">The sequence shown here is derived from an EMBL/GenBank/DDBJ whole genome shotgun (WGS) entry which is preliminary data.</text>
</comment>
<feature type="region of interest" description="Disordered" evidence="5">
    <location>
        <begin position="1"/>
        <end position="43"/>
    </location>
</feature>
<evidence type="ECO:0000256" key="4">
    <source>
        <dbReference type="ARBA" id="ARBA00023242"/>
    </source>
</evidence>
<reference evidence="7 8" key="1">
    <citation type="submission" date="2017-06" db="EMBL/GenBank/DDBJ databases">
        <title>Comparative genomic analysis of Ambrosia Fusariam Clade fungi.</title>
        <authorList>
            <person name="Stajich J.E."/>
            <person name="Carrillo J."/>
            <person name="Kijimoto T."/>
            <person name="Eskalen A."/>
            <person name="O'Donnell K."/>
            <person name="Kasson M."/>
        </authorList>
    </citation>
    <scope>NUCLEOTIDE SEQUENCE [LARGE SCALE GENOMIC DNA]</scope>
    <source>
        <strain evidence="7 8">NRRL62606</strain>
    </source>
</reference>
<dbReference type="GO" id="GO:0000435">
    <property type="term" value="P:positive regulation of transcription from RNA polymerase II promoter by galactose"/>
    <property type="evidence" value="ECO:0007669"/>
    <property type="project" value="TreeGrafter"/>
</dbReference>
<dbReference type="Proteomes" id="UP000287972">
    <property type="component" value="Unassembled WGS sequence"/>
</dbReference>
<sequence length="738" mass="82374">MAEAMEVEAETVDPAPESASKPRKRNTTGSEAAADGSAARRAKRGKYTSMACDECKKRKLKCIPSGSSNCERCIAGGLTCVFAAAANQPPKDTKLEQNQHLQGLTQELYQLRQQVADLVGVVRELKDQPHEAHTVSSHSRETIHIQSPVSTHRGDVPKQPQFVGPTRSAFGILVGERSLNRMGIPTYESFPPSGAQSPIESTTAAKIITDLGYWDQCTASEISRFLIIFQEEVESVHPIIDISEYVVRSQEILDAIRSGSAPEYTAPQGETPMKGLSRKDIDIVKIAVATGMVLEEHNKTDLSAAIIASVEGTVSCMLYPEVDLKEIQLLCMLSIYHFHCDEELVSWRLIGIAAREAIEMGLHRKRSLLDNFKDPDCRRLATRVFWCVYVLDRRWSFGNSLSFALLDKDIDPELPKPDDEYSYLRCMVGYSELCSKLWDAIPPFGSASQTIPDDTATALDQCAQDWLETIPPHLQLRHPRLGLAPRSQPQVLHRLRALLYLRGNYVRILIYRHHLMSAASIAASPRIAWLVADIAQDSIQVLVHLHNTSDIYSRQQNAFNNFLLSALAVLFLAVCHAPETFAAPCRKTFLDGADLVKGLSRHSIISRRIWKSIRGLIPRMRSLAKPHLGEDQTSESQAGDKELESQEVNDGEFQEHVHLPVHDHVDFPLGEMMLPDTDINHSVPDMYQMRDDLLSLFDALGQGQSLYQPIPGQYAEGQEITIAEEEGEEISRRFQGLI</sequence>
<dbReference type="Gene3D" id="4.10.240.10">
    <property type="entry name" value="Zn(2)-C6 fungal-type DNA-binding domain"/>
    <property type="match status" value="1"/>
</dbReference>
<dbReference type="InterPro" id="IPR051127">
    <property type="entry name" value="Fungal_SecMet_Regulators"/>
</dbReference>
<dbReference type="InterPro" id="IPR036864">
    <property type="entry name" value="Zn2-C6_fun-type_DNA-bd_sf"/>
</dbReference>
<dbReference type="InterPro" id="IPR001138">
    <property type="entry name" value="Zn2Cys6_DnaBD"/>
</dbReference>
<feature type="compositionally biased region" description="Basic and acidic residues" evidence="5">
    <location>
        <begin position="129"/>
        <end position="143"/>
    </location>
</feature>
<protein>
    <recommendedName>
        <fullName evidence="6">Zn(2)-C6 fungal-type domain-containing protein</fullName>
    </recommendedName>
</protein>
<evidence type="ECO:0000256" key="1">
    <source>
        <dbReference type="ARBA" id="ARBA00022723"/>
    </source>
</evidence>
<dbReference type="SUPFAM" id="SSF57701">
    <property type="entry name" value="Zn2/Cys6 DNA-binding domain"/>
    <property type="match status" value="1"/>
</dbReference>
<dbReference type="SMART" id="SM00906">
    <property type="entry name" value="Fungal_trans"/>
    <property type="match status" value="1"/>
</dbReference>
<feature type="domain" description="Zn(2)-C6 fungal-type" evidence="6">
    <location>
        <begin position="51"/>
        <end position="82"/>
    </location>
</feature>
<dbReference type="Pfam" id="PF00172">
    <property type="entry name" value="Zn_clus"/>
    <property type="match status" value="1"/>
</dbReference>
<dbReference type="Pfam" id="PF04082">
    <property type="entry name" value="Fungal_trans"/>
    <property type="match status" value="1"/>
</dbReference>
<evidence type="ECO:0000259" key="6">
    <source>
        <dbReference type="PROSITE" id="PS50048"/>
    </source>
</evidence>
<dbReference type="PANTHER" id="PTHR47424">
    <property type="entry name" value="REGULATORY PROTEIN GAL4"/>
    <property type="match status" value="1"/>
</dbReference>
<evidence type="ECO:0000313" key="7">
    <source>
        <dbReference type="EMBL" id="RSL91810.1"/>
    </source>
</evidence>
<dbReference type="AlphaFoldDB" id="A0A428SPW4"/>
<dbReference type="InterPro" id="IPR007219">
    <property type="entry name" value="XnlR_reg_dom"/>
</dbReference>
<feature type="region of interest" description="Disordered" evidence="5">
    <location>
        <begin position="129"/>
        <end position="161"/>
    </location>
</feature>
<name>A0A428SPW4_9HYPO</name>
<dbReference type="GO" id="GO:0008270">
    <property type="term" value="F:zinc ion binding"/>
    <property type="evidence" value="ECO:0007669"/>
    <property type="project" value="InterPro"/>
</dbReference>
<accession>A0A428SPW4</accession>
<keyword evidence="1" id="KW-0479">Metal-binding</keyword>
<evidence type="ECO:0000313" key="8">
    <source>
        <dbReference type="Proteomes" id="UP000287972"/>
    </source>
</evidence>
<feature type="compositionally biased region" description="Acidic residues" evidence="5">
    <location>
        <begin position="1"/>
        <end position="11"/>
    </location>
</feature>
<keyword evidence="4" id="KW-0539">Nucleus</keyword>
<keyword evidence="2" id="KW-0805">Transcription regulation</keyword>
<feature type="compositionally biased region" description="Low complexity" evidence="5">
    <location>
        <begin position="29"/>
        <end position="39"/>
    </location>
</feature>
<gene>
    <name evidence="7" type="ORF">CEP51_000062</name>
</gene>
<dbReference type="PROSITE" id="PS50048">
    <property type="entry name" value="ZN2_CY6_FUNGAL_2"/>
    <property type="match status" value="1"/>
</dbReference>
<dbReference type="GO" id="GO:0006351">
    <property type="term" value="P:DNA-templated transcription"/>
    <property type="evidence" value="ECO:0007669"/>
    <property type="project" value="InterPro"/>
</dbReference>
<keyword evidence="3" id="KW-0804">Transcription</keyword>
<dbReference type="GO" id="GO:0000981">
    <property type="term" value="F:DNA-binding transcription factor activity, RNA polymerase II-specific"/>
    <property type="evidence" value="ECO:0007669"/>
    <property type="project" value="InterPro"/>
</dbReference>
<evidence type="ECO:0000256" key="3">
    <source>
        <dbReference type="ARBA" id="ARBA00023163"/>
    </source>
</evidence>
<dbReference type="GO" id="GO:0005634">
    <property type="term" value="C:nucleus"/>
    <property type="evidence" value="ECO:0007669"/>
    <property type="project" value="TreeGrafter"/>
</dbReference>
<dbReference type="PROSITE" id="PS00463">
    <property type="entry name" value="ZN2_CY6_FUNGAL_1"/>
    <property type="match status" value="1"/>
</dbReference>
<evidence type="ECO:0000256" key="5">
    <source>
        <dbReference type="SAM" id="MobiDB-lite"/>
    </source>
</evidence>
<dbReference type="CDD" id="cd12148">
    <property type="entry name" value="fungal_TF_MHR"/>
    <property type="match status" value="1"/>
</dbReference>
<dbReference type="EMBL" id="NKCL01000001">
    <property type="protein sequence ID" value="RSL91810.1"/>
    <property type="molecule type" value="Genomic_DNA"/>
</dbReference>
<evidence type="ECO:0000256" key="2">
    <source>
        <dbReference type="ARBA" id="ARBA00023015"/>
    </source>
</evidence>
<organism evidence="7 8">
    <name type="scientific">Fusarium floridanum</name>
    <dbReference type="NCBI Taxonomy" id="1325733"/>
    <lineage>
        <taxon>Eukaryota</taxon>
        <taxon>Fungi</taxon>
        <taxon>Dikarya</taxon>
        <taxon>Ascomycota</taxon>
        <taxon>Pezizomycotina</taxon>
        <taxon>Sordariomycetes</taxon>
        <taxon>Hypocreomycetidae</taxon>
        <taxon>Hypocreales</taxon>
        <taxon>Nectriaceae</taxon>
        <taxon>Fusarium</taxon>
        <taxon>Fusarium solani species complex</taxon>
    </lineage>
</organism>
<keyword evidence="8" id="KW-1185">Reference proteome</keyword>
<dbReference type="SMART" id="SM00066">
    <property type="entry name" value="GAL4"/>
    <property type="match status" value="1"/>
</dbReference>